<reference evidence="3 4" key="1">
    <citation type="journal article" date="2017" name="Antonie Van Leeuwenhoek">
        <title>Rhizobium rhizosphaerae sp. nov., a novel species isolated from rice rhizosphere.</title>
        <authorList>
            <person name="Zhao J.J."/>
            <person name="Zhang J."/>
            <person name="Zhang R.J."/>
            <person name="Zhang C.W."/>
            <person name="Yin H.Q."/>
            <person name="Zhang X.X."/>
        </authorList>
    </citation>
    <scope>NUCLEOTIDE SEQUENCE [LARGE SCALE GENOMIC DNA]</scope>
    <source>
        <strain evidence="3 4">BSs20135</strain>
    </source>
</reference>
<proteinExistence type="predicted"/>
<dbReference type="Proteomes" id="UP000006327">
    <property type="component" value="Unassembled WGS sequence"/>
</dbReference>
<dbReference type="Pfam" id="PF01832">
    <property type="entry name" value="Glucosaminidase"/>
    <property type="match status" value="1"/>
</dbReference>
<dbReference type="PANTHER" id="PTHR40572">
    <property type="entry name" value="PROTEIN BAX"/>
    <property type="match status" value="1"/>
</dbReference>
<evidence type="ECO:0000313" key="3">
    <source>
        <dbReference type="EMBL" id="GAC19439.1"/>
    </source>
</evidence>
<dbReference type="eggNOG" id="COG2992">
    <property type="taxonomic scope" value="Bacteria"/>
</dbReference>
<gene>
    <name evidence="3" type="primary">bax</name>
    <name evidence="3" type="ORF">GARC_2473</name>
</gene>
<keyword evidence="4" id="KW-1185">Reference proteome</keyword>
<dbReference type="AlphaFoldDB" id="K6XFM4"/>
<keyword evidence="1" id="KW-1133">Transmembrane helix</keyword>
<dbReference type="OrthoDB" id="9788155at2"/>
<evidence type="ECO:0000256" key="1">
    <source>
        <dbReference type="SAM" id="Phobius"/>
    </source>
</evidence>
<keyword evidence="1" id="KW-0472">Membrane</keyword>
<evidence type="ECO:0000259" key="2">
    <source>
        <dbReference type="Pfam" id="PF01832"/>
    </source>
</evidence>
<dbReference type="InterPro" id="IPR053195">
    <property type="entry name" value="Bax-like"/>
</dbReference>
<dbReference type="RefSeq" id="WP_007620267.1">
    <property type="nucleotide sequence ID" value="NZ_BAEO01000031.1"/>
</dbReference>
<name>K6XFM4_9ALTE</name>
<dbReference type="GO" id="GO:0004040">
    <property type="term" value="F:amidase activity"/>
    <property type="evidence" value="ECO:0007669"/>
    <property type="project" value="InterPro"/>
</dbReference>
<keyword evidence="1" id="KW-0812">Transmembrane</keyword>
<dbReference type="InterPro" id="IPR002901">
    <property type="entry name" value="MGlyc_endo_b_GlcNAc-like_dom"/>
</dbReference>
<organism evidence="3 4">
    <name type="scientific">Paraglaciecola arctica BSs20135</name>
    <dbReference type="NCBI Taxonomy" id="493475"/>
    <lineage>
        <taxon>Bacteria</taxon>
        <taxon>Pseudomonadati</taxon>
        <taxon>Pseudomonadota</taxon>
        <taxon>Gammaproteobacteria</taxon>
        <taxon>Alteromonadales</taxon>
        <taxon>Alteromonadaceae</taxon>
        <taxon>Paraglaciecola</taxon>
    </lineage>
</organism>
<dbReference type="STRING" id="493475.GARC_2473"/>
<comment type="caution">
    <text evidence="3">The sequence shown here is derived from an EMBL/GenBank/DDBJ whole genome shotgun (WGS) entry which is preliminary data.</text>
</comment>
<dbReference type="Gene3D" id="1.10.530.10">
    <property type="match status" value="1"/>
</dbReference>
<dbReference type="PANTHER" id="PTHR40572:SF1">
    <property type="entry name" value="PROTEIN BAX"/>
    <property type="match status" value="1"/>
</dbReference>
<sequence>MLKLIKTSLVTIVVVVTVILIVILQQLSSKDDEVEDIISLEGLHIAPLESSKKAVPKFSDYSDVTEKKRAFFEYLQPEIQRQNAIVLKEREMVFALQEVFMKQQGFNKHQQKVFDKLAKKYKFSSDEVQSVEQTLETLVRRVDTIPEALVLVQAANESGWGTSRFAQKGYNFFGLWCFKEGCGFVPKQRTDEAVHEVARFKDLPHAVMTYIRNINRHYAYKDLRIIRQNLRQEGKPVTAIALTAGLSSYSERGQEYIDELLSMLRVNTQYMDTAS</sequence>
<dbReference type="EMBL" id="BAEO01000031">
    <property type="protein sequence ID" value="GAC19439.1"/>
    <property type="molecule type" value="Genomic_DNA"/>
</dbReference>
<evidence type="ECO:0000313" key="4">
    <source>
        <dbReference type="Proteomes" id="UP000006327"/>
    </source>
</evidence>
<accession>K6XFM4</accession>
<feature type="transmembrane region" description="Helical" evidence="1">
    <location>
        <begin position="7"/>
        <end position="27"/>
    </location>
</feature>
<protein>
    <submittedName>
        <fullName evidence="3">Bax protein</fullName>
    </submittedName>
</protein>
<feature type="domain" description="Mannosyl-glycoprotein endo-beta-N-acetylglucosamidase-like" evidence="2">
    <location>
        <begin position="141"/>
        <end position="263"/>
    </location>
</feature>